<organism evidence="8 9">
    <name type="scientific">Alcanivorax xiamenensis</name>
    <dbReference type="NCBI Taxonomy" id="1177156"/>
    <lineage>
        <taxon>Bacteria</taxon>
        <taxon>Pseudomonadati</taxon>
        <taxon>Pseudomonadota</taxon>
        <taxon>Gammaproteobacteria</taxon>
        <taxon>Oceanospirillales</taxon>
        <taxon>Alcanivoracaceae</taxon>
        <taxon>Alcanivorax</taxon>
    </lineage>
</organism>
<dbReference type="InterPro" id="IPR007450">
    <property type="entry name" value="BamE_dom"/>
</dbReference>
<evidence type="ECO:0000256" key="2">
    <source>
        <dbReference type="ARBA" id="ARBA00022729"/>
    </source>
</evidence>
<accession>A0ABQ6Y3E6</accession>
<protein>
    <submittedName>
        <fullName evidence="8">Outer membrane protein OmpA</fullName>
    </submittedName>
</protein>
<name>A0ABQ6Y3E6_9GAMM</name>
<dbReference type="CDD" id="cd07185">
    <property type="entry name" value="OmpA_C-like"/>
    <property type="match status" value="1"/>
</dbReference>
<dbReference type="Pfam" id="PF04355">
    <property type="entry name" value="BamE"/>
    <property type="match status" value="1"/>
</dbReference>
<dbReference type="PANTHER" id="PTHR30329:SF21">
    <property type="entry name" value="LIPOPROTEIN YIAD-RELATED"/>
    <property type="match status" value="1"/>
</dbReference>
<keyword evidence="2 6" id="KW-0732">Signal</keyword>
<sequence length="273" mass="30513">MKKLRLDSAYKIFCVAAGIVPLLIAAGCASPPNNDRTDLRDAGDGFPALDENWHDGGRFVDPESILRITEGQSKDQVRQLIGDPSFSEGFFRVREWNYVFNLYVGEGKEYITCQYQVHFDDDMALESTRWRDQQCPRQIVKEEIKEEPEQKVITLSGDVLFDFDSAKLGLEGQRALDRALIGIRQDFNDPSIEIVGYTDRFGSEPYNLSLSQSRAEAVKRYLMENGVSGNAISALGKGMADPVVMCHGATPTLSVAECLRPNRRVEITVSEHG</sequence>
<dbReference type="InterPro" id="IPR006665">
    <property type="entry name" value="OmpA-like"/>
</dbReference>
<comment type="caution">
    <text evidence="8">The sequence shown here is derived from an EMBL/GenBank/DDBJ whole genome shotgun (WGS) entry which is preliminary data.</text>
</comment>
<evidence type="ECO:0000256" key="3">
    <source>
        <dbReference type="ARBA" id="ARBA00023136"/>
    </source>
</evidence>
<feature type="signal peptide" evidence="6">
    <location>
        <begin position="1"/>
        <end position="25"/>
    </location>
</feature>
<feature type="domain" description="OmpA-like" evidence="7">
    <location>
        <begin position="148"/>
        <end position="273"/>
    </location>
</feature>
<keyword evidence="9" id="KW-1185">Reference proteome</keyword>
<keyword evidence="4" id="KW-0998">Cell outer membrane</keyword>
<reference evidence="8 9" key="1">
    <citation type="submission" date="2012-09" db="EMBL/GenBank/DDBJ databases">
        <title>Genome Sequence of alkane-degrading Bacterium Alcanivorax sp. 6-D-6.</title>
        <authorList>
            <person name="Lai Q."/>
            <person name="Shao Z."/>
        </authorList>
    </citation>
    <scope>NUCLEOTIDE SEQUENCE [LARGE SCALE GENOMIC DNA]</scope>
    <source>
        <strain evidence="8 9">6-D-6</strain>
    </source>
</reference>
<dbReference type="RefSeq" id="WP_159661580.1">
    <property type="nucleotide sequence ID" value="NZ_AQPF01000053.1"/>
</dbReference>
<dbReference type="PANTHER" id="PTHR30329">
    <property type="entry name" value="STATOR ELEMENT OF FLAGELLAR MOTOR COMPLEX"/>
    <property type="match status" value="1"/>
</dbReference>
<feature type="chain" id="PRO_5045161313" evidence="6">
    <location>
        <begin position="26"/>
        <end position="273"/>
    </location>
</feature>
<gene>
    <name evidence="8" type="ORF">A6D6_03751</name>
</gene>
<dbReference type="InterPro" id="IPR050330">
    <property type="entry name" value="Bact_OuterMem_StrucFunc"/>
</dbReference>
<dbReference type="InterPro" id="IPR006664">
    <property type="entry name" value="OMP_bac"/>
</dbReference>
<comment type="subcellular location">
    <subcellularLocation>
        <location evidence="1">Cell outer membrane</location>
    </subcellularLocation>
</comment>
<dbReference type="PRINTS" id="PR01021">
    <property type="entry name" value="OMPADOMAIN"/>
</dbReference>
<evidence type="ECO:0000259" key="7">
    <source>
        <dbReference type="PROSITE" id="PS51123"/>
    </source>
</evidence>
<evidence type="ECO:0000313" key="8">
    <source>
        <dbReference type="EMBL" id="KAF0803269.1"/>
    </source>
</evidence>
<dbReference type="EMBL" id="AQPF01000053">
    <property type="protein sequence ID" value="KAF0803269.1"/>
    <property type="molecule type" value="Genomic_DNA"/>
</dbReference>
<dbReference type="SUPFAM" id="SSF103088">
    <property type="entry name" value="OmpA-like"/>
    <property type="match status" value="1"/>
</dbReference>
<dbReference type="InterPro" id="IPR036737">
    <property type="entry name" value="OmpA-like_sf"/>
</dbReference>
<evidence type="ECO:0000256" key="1">
    <source>
        <dbReference type="ARBA" id="ARBA00004442"/>
    </source>
</evidence>
<proteinExistence type="predicted"/>
<evidence type="ECO:0000256" key="6">
    <source>
        <dbReference type="SAM" id="SignalP"/>
    </source>
</evidence>
<dbReference type="Pfam" id="PF00691">
    <property type="entry name" value="OmpA"/>
    <property type="match status" value="1"/>
</dbReference>
<dbReference type="Gene3D" id="3.30.1330.60">
    <property type="entry name" value="OmpA-like domain"/>
    <property type="match status" value="1"/>
</dbReference>
<dbReference type="Gene3D" id="3.30.1450.10">
    <property type="match status" value="1"/>
</dbReference>
<dbReference type="PROSITE" id="PS51257">
    <property type="entry name" value="PROKAR_LIPOPROTEIN"/>
    <property type="match status" value="1"/>
</dbReference>
<keyword evidence="3 5" id="KW-0472">Membrane</keyword>
<evidence type="ECO:0000256" key="4">
    <source>
        <dbReference type="ARBA" id="ARBA00023237"/>
    </source>
</evidence>
<dbReference type="Proteomes" id="UP000771797">
    <property type="component" value="Unassembled WGS sequence"/>
</dbReference>
<dbReference type="InterPro" id="IPR037873">
    <property type="entry name" value="BamE-like"/>
</dbReference>
<evidence type="ECO:0000313" key="9">
    <source>
        <dbReference type="Proteomes" id="UP000771797"/>
    </source>
</evidence>
<evidence type="ECO:0000256" key="5">
    <source>
        <dbReference type="PROSITE-ProRule" id="PRU00473"/>
    </source>
</evidence>
<dbReference type="PROSITE" id="PS51123">
    <property type="entry name" value="OMPA_2"/>
    <property type="match status" value="1"/>
</dbReference>